<feature type="region of interest" description="Disordered" evidence="1">
    <location>
        <begin position="354"/>
        <end position="374"/>
    </location>
</feature>
<protein>
    <submittedName>
        <fullName evidence="3 4">Leucine-rich repeat and IQ domain-containing protein 3 isoform X1</fullName>
    </submittedName>
</protein>
<evidence type="ECO:0000313" key="2">
    <source>
        <dbReference type="Proteomes" id="UP001652642"/>
    </source>
</evidence>
<feature type="compositionally biased region" description="Basic and acidic residues" evidence="1">
    <location>
        <begin position="365"/>
        <end position="374"/>
    </location>
</feature>
<dbReference type="Gene3D" id="3.80.10.10">
    <property type="entry name" value="Ribonuclease Inhibitor"/>
    <property type="match status" value="1"/>
</dbReference>
<evidence type="ECO:0000313" key="4">
    <source>
        <dbReference type="RefSeq" id="XP_020650340.2"/>
    </source>
</evidence>
<dbReference type="PROSITE" id="PS51450">
    <property type="entry name" value="LRR"/>
    <property type="match status" value="2"/>
</dbReference>
<name>A0A6J0TW79_9SAUR</name>
<dbReference type="PANTHER" id="PTHR46723:SF1">
    <property type="entry name" value="LEUCINE-RICH REPEAT AND IQ DOMAIN-CONTAINING PROTEIN 3"/>
    <property type="match status" value="1"/>
</dbReference>
<dbReference type="PROSITE" id="PS50096">
    <property type="entry name" value="IQ"/>
    <property type="match status" value="1"/>
</dbReference>
<dbReference type="PANTHER" id="PTHR46723">
    <property type="entry name" value="LEUCINE-RICH REPEAT AND IQ DOMAIN-CONTAINING PROTEIN 3"/>
    <property type="match status" value="1"/>
</dbReference>
<dbReference type="OrthoDB" id="676979at2759"/>
<sequence length="676" mass="79921">MEEEFTEYLGSASEKQLLEHGETADQNDGKKLQDLVMVRQHAQYLSDLRDMHYCVSLKICDLSGNFLINIDALECCVNLIKLDLHSNQLEELPGPMFWGNMADLKLLYLHDNGISALENVHSLSFCPNLTALTLFNTPLCLKVAYRHIVVNSIFSLKALDYYVISDEEIIEDWRLPAKYKPFTSSFFVDFCPLVGKEELPQTIKNGRKPLISTPAQWNNRKEITFQEEMKRVREIISKINYVLAHHSPVVIIQKWIRGYLIRKRLCLIPVREVLRQKRYFRDGTKGMYIQKRPTVHSSKSFLFHTINPEQHTVDKKCTSGIQIMNVKNLEELHLYLRRLQYPILSSILQMGEKEKIKQKKSRSPPKKDHTDWKKTEMKDDNEMATKFRLSVCRLPFYSLITEMEQYQEKEKEFFDAVHDLRYITRPRPQTMPVHIPGSIDKRVFARAFGTVRLRPLCAIDKAYWQSQKLDVQVKKEREALRMLIAKSEVQEYLRHLHDDKREHIQKKYEEEKLMIDDTLKVCKQERAKLISEMRQKYSHFLDSKERRTIENAFIQRFSTQHTSLTRGLLKLDGWRYHEEVIKERKYIVKGIVEEQKQRKEMYKHFHVERQQMLQRQNTDEKLLRKCVAREKARERFQQSKAKVEAVKQPRRRISYALPVIGSSGTAKPVEKYDGIA</sequence>
<dbReference type="Pfam" id="PF00612">
    <property type="entry name" value="IQ"/>
    <property type="match status" value="1"/>
</dbReference>
<dbReference type="Proteomes" id="UP001652642">
    <property type="component" value="Chromosome 4"/>
</dbReference>
<dbReference type="InterPro" id="IPR032675">
    <property type="entry name" value="LRR_dom_sf"/>
</dbReference>
<reference evidence="3 4" key="1">
    <citation type="submission" date="2025-05" db="UniProtKB">
        <authorList>
            <consortium name="RefSeq"/>
        </authorList>
    </citation>
    <scope>IDENTIFICATION</scope>
</reference>
<dbReference type="InterPro" id="IPR001611">
    <property type="entry name" value="Leu-rich_rpt"/>
</dbReference>
<gene>
    <name evidence="3 4" type="primary">LRRIQ3</name>
</gene>
<dbReference type="InterPro" id="IPR000048">
    <property type="entry name" value="IQ_motif_EF-hand-BS"/>
</dbReference>
<accession>A0A6J0TW79</accession>
<dbReference type="AlphaFoldDB" id="A0A6J0TW79"/>
<dbReference type="KEGG" id="pvt:110079519"/>
<dbReference type="RefSeq" id="XP_020650340.2">
    <property type="nucleotide sequence ID" value="XM_020794681.2"/>
</dbReference>
<organism evidence="2 3">
    <name type="scientific">Pogona vitticeps</name>
    <name type="common">central bearded dragon</name>
    <dbReference type="NCBI Taxonomy" id="103695"/>
    <lineage>
        <taxon>Eukaryota</taxon>
        <taxon>Metazoa</taxon>
        <taxon>Chordata</taxon>
        <taxon>Craniata</taxon>
        <taxon>Vertebrata</taxon>
        <taxon>Euteleostomi</taxon>
        <taxon>Lepidosauria</taxon>
        <taxon>Squamata</taxon>
        <taxon>Bifurcata</taxon>
        <taxon>Unidentata</taxon>
        <taxon>Episquamata</taxon>
        <taxon>Toxicofera</taxon>
        <taxon>Iguania</taxon>
        <taxon>Acrodonta</taxon>
        <taxon>Agamidae</taxon>
        <taxon>Amphibolurinae</taxon>
        <taxon>Pogona</taxon>
    </lineage>
</organism>
<dbReference type="SUPFAM" id="SSF52058">
    <property type="entry name" value="L domain-like"/>
    <property type="match status" value="1"/>
</dbReference>
<proteinExistence type="predicted"/>
<evidence type="ECO:0000313" key="3">
    <source>
        <dbReference type="RefSeq" id="XP_020650339.2"/>
    </source>
</evidence>
<dbReference type="InterPro" id="IPR052859">
    <property type="entry name" value="LRR-IQ_domain_protein"/>
</dbReference>
<dbReference type="GeneID" id="110079519"/>
<evidence type="ECO:0000256" key="1">
    <source>
        <dbReference type="SAM" id="MobiDB-lite"/>
    </source>
</evidence>
<dbReference type="RefSeq" id="XP_020650339.2">
    <property type="nucleotide sequence ID" value="XM_020794680.2"/>
</dbReference>
<dbReference type="CTD" id="127255"/>
<keyword evidence="2" id="KW-1185">Reference proteome</keyword>